<dbReference type="InterPro" id="IPR014756">
    <property type="entry name" value="Ig_E-set"/>
</dbReference>
<dbReference type="Proteomes" id="UP000001396">
    <property type="component" value="Unassembled WGS sequence"/>
</dbReference>
<sequence>MGQFLLPKIVSISYNDKAWLNDSNGNVATQLNPTTQDGSSGLGKGVLGYDTTTKNGIHIVHSLEGFPIPLNSTNFVVGSSKTPDQRWFPTDSILSGFSYYNATFGHSFLCTKVQQSSLMQVMTTIKSSNPSIYTLNADKPYAAEISFLLDGQPTSSSTITSNLYSTLGYQLIGGFDIWNTTNQQYLSIPLQYKLAENSTGVSEFRFSNEFIKNNSIPFSISAWTSSIDASHISFDNETQFCVGSLDQSYLKKGIKVCVKSKTLVAFHKQISQRVFNTTCQSAINGDCVTTAFQTPQYFRGLLMASPLSGSNVSPALKNVVDLLRNDLVFRQTKILVRSVSVNNNTLECDFSCLDSIAEQYNFTTDSNGVFEFDKSSNQTVQIYLEDALRNLTIVNTSTSTPLRYQSTLGFNLDGQNYTDANNNTKDPRPLYYLLFQQLIEATNQAALQPLVIPKVKVVIHLENSTGYINDDLTAHFNTSCLDSIIQVYSYHLIKSLNPLFTINLDQLKNSGKNQGWSTSTQTDAFIQSLINVFSTLLKQRAFPSLATNTEISINNCTLIQDIEKFNNFDSNGTRSFGWISAYLWDLIDITNDDNYLELSKKGILNVDGNNQNSIELFDFIGVLKSYTTTSTPNILEFNNNLISFIGATYPDSSEDKVQWINRIGIYNNIFDCQTCRVDPAPTNNDPSSLTDYLLSKGICPSSFDQVGFSIDILEKLLSNWATTTTSGDWSSNQGLSFLFSTSFQTAYQNNILFRSLLQKMNSDLCSFSLLPFMTPLGLQMANELLNSLLSISTERQTYNLIDTYYIPNNIDTTQPGIAIVSYNNKLCSMVSVTLDQFNLGDDVLSSCNSGPIVFIIDNLSGPTSSNTLITIVGRNLDKTGTVIKVGDKTCQNPTITKLANNNQQMTCSIGPGYGIHSITYFGSQSSLVQEMNYLVKTYTFTYNTPVVTSISTNEDFINTIGTSVTVNGQNFHTTETSSQQTPSYVQLLINNKKTAATLIPSTNGMNDKLVFTTDGTGVDKTVIVQVGEQLSNHDITISYKAPTITSISIKDPVPTLGGGALEVVGTSFGSDSDQFDINIGDGSCEDIVLISDTKASCTIPSGSGRLLVTVQVDSQQTELSQDFAIIYKGPNILQLVHPEFNTSIYNDFWIAGTDFGSEEDIPMISLYGFAAAECEYDFENCYKSKEYFDSNGNSIDPPTQQYIDGAEYDPYIDLSDSFRTTVDFYCIKCLLPPGFGDNISVAVVNDLTYGWTFLDHTLTFPNSKIYSIEPLNSSTDGNTTISITGTNFVPNEYIVYSYDNDTDTYVDDALLEGPITFSNITLDKTLTTNNNFTNSTFITTVIPAGIGKNLNISISLGNVVDIDTFNKRSFTFSYNPPNVTKKIVNQPTKGGLFSIEGLDFVPEILAKSQQTFPNSNVTIDGKLCTSLLWINSTLINCTVVEGIGANLTLEVFVGNQSSISDGKSSIKLFSYIAPNVTSEELSGTSKGNVEITIKGSNFVPASVVTSATNDKTNNYISIDGNQCLSIKWENDQTSYCTIPPGIGTDLNVLVVVGNQKSPNNTVFSYDRPILEKDLYYSGPNEGQYEITIKGSNFVPSEIADKVTKSENNTIKINDVECPSIRWSTSSICYCTIPQGSGHNLTVNVTVGGQWTSTNDYFSYYDIPEISSIQPLSDVDGTEPITITGKFFYGKDLKVLFEEKALDSSKILSISETKIIFTCPSGGGTKFKVQVKAHSQESETFTYDGYKAPSNLQVRPSSGKTDESQPIDISGNNLGLLGEKVKVTIDGKNCINPVVSSSSLVTCYTPFGSEGTKTLTLTFKGQSGDSQYTYEEEEESSDHQSDDDETDGDDDPSDTTDSGESWWDKLKNVWKAVVTVVVTVVVAVAVAIEMLATEAVAATFALAEITIQTAEGLTFVIENVAAEVTTFVIEELAQPLSAELLGVLETTEVLVTENAFFANIKLLVTLLFVGGGTATGVAAGFTGKYVGIGKTTTDTTYPYMTGLLVDPSIQQKFSDFKSILIQLNITQNDGTIKTRYYTPEVGGVNMPVEGDTILTIITKSSQFRPMINNIKYKFSDYPPYTKNIAESIGLLRSDYISDERAIFYDNNGARLTLPIGVYQSDFLSNIGWINSRISSITTIWNLTISVWTSNSVTQYYGPITYGTPMTLPSNIIKLEIFLNSTVTNVKKLEIESPTIGTQITINNAYPTMKSLNIFLDDQLVNCVINAKILKCPISAGIQNKTLSLRWNNYDVYQKYNIFYTAPVITSHIENLDIQQNGLPNIGSLIFHLKGTNFIPKNVNPLNSKVLISGEPCQFTKWVDENNIICLSSINPSATLNSFIELTIGSTTSKPYAFNYISPICVGDTINGETTLASGTHLALSQPFTSIFSPSNCYSEINYVNSSLIVTQVSWFGNLTTTPESLTTIDNITISSPSCKWNLTFVDSQSQTLKLGKGHYDEAYLQSIGWSNRIVSFDVTVGCRVTVSKTAPTNSAFSISTHSNITQETMPTQLLSQITTIEISDWNLDNVDFGVTTYTNQWINFYGIDQSKL</sequence>
<dbReference type="RefSeq" id="XP_020437677.1">
    <property type="nucleotide sequence ID" value="XM_020572362.1"/>
</dbReference>
<feature type="domain" description="IPT/TIG" evidence="4">
    <location>
        <begin position="1747"/>
        <end position="1830"/>
    </location>
</feature>
<dbReference type="InterPro" id="IPR002909">
    <property type="entry name" value="IPT_dom"/>
</dbReference>
<evidence type="ECO:0000313" key="6">
    <source>
        <dbReference type="Proteomes" id="UP000001396"/>
    </source>
</evidence>
<proteinExistence type="inferred from homology"/>
<feature type="domain" description="IPT/TIG" evidence="4">
    <location>
        <begin position="850"/>
        <end position="943"/>
    </location>
</feature>
<dbReference type="GeneID" id="31356882"/>
<dbReference type="InterPro" id="IPR004947">
    <property type="entry name" value="DNase_II"/>
</dbReference>
<dbReference type="InParanoid" id="D3AZ13"/>
<evidence type="ECO:0000259" key="4">
    <source>
        <dbReference type="SMART" id="SM00429"/>
    </source>
</evidence>
<dbReference type="SUPFAM" id="SSF81296">
    <property type="entry name" value="E set domains"/>
    <property type="match status" value="6"/>
</dbReference>
<feature type="domain" description="IPT/TIG" evidence="4">
    <location>
        <begin position="1567"/>
        <end position="1660"/>
    </location>
</feature>
<dbReference type="PANTHER" id="PTHR23361:SF20">
    <property type="entry name" value="MRH DOMAIN-CONTAINING PROTEIN"/>
    <property type="match status" value="1"/>
</dbReference>
<feature type="domain" description="IPT/TIG" evidence="4">
    <location>
        <begin position="1041"/>
        <end position="1126"/>
    </location>
</feature>
<feature type="compositionally biased region" description="Acidic residues" evidence="3">
    <location>
        <begin position="1829"/>
        <end position="1853"/>
    </location>
</feature>
<feature type="domain" description="IPT/TIG" evidence="4">
    <location>
        <begin position="1662"/>
        <end position="1743"/>
    </location>
</feature>
<dbReference type="CDD" id="cd00603">
    <property type="entry name" value="IPT_PCSR"/>
    <property type="match status" value="5"/>
</dbReference>
<evidence type="ECO:0000256" key="3">
    <source>
        <dbReference type="SAM" id="MobiDB-lite"/>
    </source>
</evidence>
<evidence type="ECO:0000256" key="1">
    <source>
        <dbReference type="ARBA" id="ARBA00007527"/>
    </source>
</evidence>
<reference evidence="5 6" key="1">
    <citation type="journal article" date="2011" name="Genome Res.">
        <title>Phylogeny-wide analysis of social amoeba genomes highlights ancient origins for complex intercellular communication.</title>
        <authorList>
            <person name="Heidel A.J."/>
            <person name="Lawal H.M."/>
            <person name="Felder M."/>
            <person name="Schilde C."/>
            <person name="Helps N.R."/>
            <person name="Tunggal B."/>
            <person name="Rivero F."/>
            <person name="John U."/>
            <person name="Schleicher M."/>
            <person name="Eichinger L."/>
            <person name="Platzer M."/>
            <person name="Noegel A.A."/>
            <person name="Schaap P."/>
            <person name="Gloeckner G."/>
        </authorList>
    </citation>
    <scope>NUCLEOTIDE SEQUENCE [LARGE SCALE GENOMIC DNA]</scope>
    <source>
        <strain evidence="6">ATCC 26659 / Pp 5 / PN500</strain>
    </source>
</reference>
<dbReference type="Pfam" id="PF01833">
    <property type="entry name" value="TIG"/>
    <property type="match status" value="9"/>
</dbReference>
<dbReference type="Gene3D" id="2.60.40.10">
    <property type="entry name" value="Immunoglobulins"/>
    <property type="match status" value="7"/>
</dbReference>
<comment type="similarity">
    <text evidence="1">Belongs to the DNase II family.</text>
</comment>
<evidence type="ECO:0000256" key="2">
    <source>
        <dbReference type="ARBA" id="ARBA00022801"/>
    </source>
</evidence>
<accession>D3AZ13</accession>
<dbReference type="PANTHER" id="PTHR23361">
    <property type="entry name" value="MUCIN"/>
    <property type="match status" value="1"/>
</dbReference>
<feature type="region of interest" description="Disordered" evidence="3">
    <location>
        <begin position="1823"/>
        <end position="1859"/>
    </location>
</feature>
<organism evidence="5 6">
    <name type="scientific">Heterostelium pallidum (strain ATCC 26659 / Pp 5 / PN500)</name>
    <name type="common">Cellular slime mold</name>
    <name type="synonym">Polysphondylium pallidum</name>
    <dbReference type="NCBI Taxonomy" id="670386"/>
    <lineage>
        <taxon>Eukaryota</taxon>
        <taxon>Amoebozoa</taxon>
        <taxon>Evosea</taxon>
        <taxon>Eumycetozoa</taxon>
        <taxon>Dictyostelia</taxon>
        <taxon>Acytosteliales</taxon>
        <taxon>Acytosteliaceae</taxon>
        <taxon>Heterostelium</taxon>
    </lineage>
</organism>
<dbReference type="SMART" id="SM00429">
    <property type="entry name" value="IPT"/>
    <property type="match status" value="5"/>
</dbReference>
<gene>
    <name evidence="5" type="ORF">PPL_01353</name>
</gene>
<keyword evidence="6" id="KW-1185">Reference proteome</keyword>
<protein>
    <recommendedName>
        <fullName evidence="4">IPT/TIG domain-containing protein</fullName>
    </recommendedName>
</protein>
<dbReference type="InterPro" id="IPR013783">
    <property type="entry name" value="Ig-like_fold"/>
</dbReference>
<evidence type="ECO:0000313" key="5">
    <source>
        <dbReference type="EMBL" id="EFA85570.1"/>
    </source>
</evidence>
<dbReference type="GO" id="GO:0004531">
    <property type="term" value="F:deoxyribonuclease II activity"/>
    <property type="evidence" value="ECO:0007669"/>
    <property type="project" value="InterPro"/>
</dbReference>
<dbReference type="EMBL" id="ADBJ01000006">
    <property type="protein sequence ID" value="EFA85570.1"/>
    <property type="molecule type" value="Genomic_DNA"/>
</dbReference>
<keyword evidence="2" id="KW-0378">Hydrolase</keyword>
<dbReference type="Pfam" id="PF03265">
    <property type="entry name" value="DNase_II"/>
    <property type="match status" value="1"/>
</dbReference>
<comment type="caution">
    <text evidence="5">The sequence shown here is derived from an EMBL/GenBank/DDBJ whole genome shotgun (WGS) entry which is preliminary data.</text>
</comment>
<name>D3AZ13_HETP5</name>